<accession>A0A2T7A1B4</accession>
<name>A0A2T7A1B4_TUBBO</name>
<feature type="domain" description="Mtf2-like C-terminal" evidence="2">
    <location>
        <begin position="221"/>
        <end position="395"/>
    </location>
</feature>
<keyword evidence="4" id="KW-1185">Reference proteome</keyword>
<dbReference type="EMBL" id="NESQ01000043">
    <property type="protein sequence ID" value="PUU81529.1"/>
    <property type="molecule type" value="Genomic_DNA"/>
</dbReference>
<dbReference type="InterPro" id="IPR040009">
    <property type="entry name" value="Mtf2/C5D6.12-like"/>
</dbReference>
<dbReference type="PANTHER" id="PTHR39468">
    <property type="entry name" value="CHROMOSOME 7, WHOLE GENOME SHOTGUN SEQUENCE"/>
    <property type="match status" value="1"/>
</dbReference>
<keyword evidence="1" id="KW-0732">Signal</keyword>
<feature type="signal peptide" evidence="1">
    <location>
        <begin position="1"/>
        <end position="19"/>
    </location>
</feature>
<comment type="caution">
    <text evidence="3">The sequence shown here is derived from an EMBL/GenBank/DDBJ whole genome shotgun (WGS) entry which is preliminary data.</text>
</comment>
<organism evidence="3 4">
    <name type="scientific">Tuber borchii</name>
    <name type="common">White truffle</name>
    <dbReference type="NCBI Taxonomy" id="42251"/>
    <lineage>
        <taxon>Eukaryota</taxon>
        <taxon>Fungi</taxon>
        <taxon>Dikarya</taxon>
        <taxon>Ascomycota</taxon>
        <taxon>Pezizomycotina</taxon>
        <taxon>Pezizomycetes</taxon>
        <taxon>Pezizales</taxon>
        <taxon>Tuberaceae</taxon>
        <taxon>Tuber</taxon>
    </lineage>
</organism>
<evidence type="ECO:0000313" key="4">
    <source>
        <dbReference type="Proteomes" id="UP000244722"/>
    </source>
</evidence>
<dbReference type="Proteomes" id="UP000244722">
    <property type="component" value="Unassembled WGS sequence"/>
</dbReference>
<gene>
    <name evidence="3" type="ORF">B9Z19DRAFT_1076728</name>
</gene>
<evidence type="ECO:0000313" key="3">
    <source>
        <dbReference type="EMBL" id="PUU81529.1"/>
    </source>
</evidence>
<dbReference type="STRING" id="42251.A0A2T7A1B4"/>
<protein>
    <recommendedName>
        <fullName evidence="2">Mtf2-like C-terminal domain-containing protein</fullName>
    </recommendedName>
</protein>
<dbReference type="PANTHER" id="PTHR39468:SF1">
    <property type="entry name" value="MTF2-LIKE C-TERMINAL DOMAIN-CONTAINING PROTEIN"/>
    <property type="match status" value="1"/>
</dbReference>
<proteinExistence type="predicted"/>
<dbReference type="InterPro" id="IPR043837">
    <property type="entry name" value="Mtf2-like_C"/>
</dbReference>
<sequence length="416" mass="46391">MSRCRPFALSILAFRPSLAVNSSIHVSTMPLLPLPFLYPSRCVAHYRRESLVEANENLPFSNDRYTSDSESGSDDPWAFLWRTTPPHRPKAPYVAPSYVRDRSQPTSMITEREREIFAQIFESILSEKSSFAPQIRESGRSFPSSALTELFESAVGPLANGNEISFGPKGAINRSSATVGLVKASDNKEYPLAFRVAAARAAGLKSRPRTEEGIEAERHRAKILGNLVDDMRECKSDWELLRWLDKNLFSMVSSQDAKSERKIPSAVYADLLVEGMITFRQSFNDLVGAMSVFERVKGLGAESYVVGCSIGAYNEMLQAKWEAYKDVSKIVELVDEMDLNGVEGSQKTMEILRSIIEEVGQMKGGIMGPGAQSIITDVDTTLLDRLEGYVDVIEERSFEPPERDPLIRDALEYVHG</sequence>
<feature type="chain" id="PRO_5015781733" description="Mtf2-like C-terminal domain-containing protein" evidence="1">
    <location>
        <begin position="20"/>
        <end position="416"/>
    </location>
</feature>
<dbReference type="GO" id="GO:0005739">
    <property type="term" value="C:mitochondrion"/>
    <property type="evidence" value="ECO:0007669"/>
    <property type="project" value="InterPro"/>
</dbReference>
<evidence type="ECO:0000256" key="1">
    <source>
        <dbReference type="SAM" id="SignalP"/>
    </source>
</evidence>
<dbReference type="Pfam" id="PF19189">
    <property type="entry name" value="Mtf2"/>
    <property type="match status" value="1"/>
</dbReference>
<evidence type="ECO:0000259" key="2">
    <source>
        <dbReference type="Pfam" id="PF19189"/>
    </source>
</evidence>
<dbReference type="AlphaFoldDB" id="A0A2T7A1B4"/>
<reference evidence="3 4" key="1">
    <citation type="submission" date="2017-04" db="EMBL/GenBank/DDBJ databases">
        <title>Draft genome sequence of Tuber borchii Vittad., a whitish edible truffle.</title>
        <authorList>
            <consortium name="DOE Joint Genome Institute"/>
            <person name="Murat C."/>
            <person name="Kuo A."/>
            <person name="Barry K.W."/>
            <person name="Clum A."/>
            <person name="Dockter R.B."/>
            <person name="Fauchery L."/>
            <person name="Iotti M."/>
            <person name="Kohler A."/>
            <person name="Labutti K."/>
            <person name="Lindquist E.A."/>
            <person name="Lipzen A."/>
            <person name="Ohm R.A."/>
            <person name="Wang M."/>
            <person name="Grigoriev I.V."/>
            <person name="Zambonelli A."/>
            <person name="Martin F.M."/>
        </authorList>
    </citation>
    <scope>NUCLEOTIDE SEQUENCE [LARGE SCALE GENOMIC DNA]</scope>
    <source>
        <strain evidence="3 4">Tbo3840</strain>
    </source>
</reference>
<dbReference type="OrthoDB" id="2444174at2759"/>